<comment type="similarity">
    <text evidence="1">Belongs to the RRM IMP/VICKZ family.</text>
</comment>
<dbReference type="InterPro" id="IPR004087">
    <property type="entry name" value="KH_dom"/>
</dbReference>
<dbReference type="AlphaFoldDB" id="A0A6S7GIT1"/>
<sequence length="659" mass="73689">MCVCQILQVTNLSPFLFCRARLQVFKVGPSFNWQAFQSHLETNYGQILKTTSQTDDDDQSLLTCFVEFTDPNNARRAADDLNDMDFDGSRLELACIEDDSQPMYDDTTKQRNRQGGRNRPRWNRQNSHANMPLRILIPGDMVGAVIGKGGETVRKMSNNTNARIDVHRTVNINGFKPVTITGQTDRPAENCSAAFREIHQKLIEETEKKSEGEEPTSVPMRMLAPDLLMGRVIGKGGRNLKEIKVKTGTKIDATRDPVTPVFNERIITIEDPSFENPVEKCSNAEEEISRILRKSYQDDLNNMANMNGRMAQFKNMVLRVGLSVNTHAENSNGSNESGSSLGSTCKVQVRLPKIELPTFDGDILCWQSYYQSVKVSIVDNSALADVQKLEYIMRSLKGVAAESVKGFSIVAENYESVLSTLKERFGHSRLILDAHMRGLIHLPRLSAEDATSMRVFYDKVVGHVRSVESMGEKYSSETLAPVLWELEIGDKKEDCLPIKTLFTFLEQVIRAKESSTQAPNVESKPPKNISLKEGFHKNPSFRRSSTSALCSSTQTQEKGSQLKERFRKVSAKGLCFLCLEGGHRSNSCSRKTLCKHCRGRHHHLLHTDQLPPNRTHPDKTEATEGQSASQEDASKNVSKNVTANSVGTDDIGKVHKPPL</sequence>
<gene>
    <name evidence="7" type="ORF">PACLA_8A073041</name>
</gene>
<dbReference type="InterPro" id="IPR004088">
    <property type="entry name" value="KH_dom_type_1"/>
</dbReference>
<evidence type="ECO:0000256" key="1">
    <source>
        <dbReference type="ARBA" id="ARBA00009094"/>
    </source>
</evidence>
<dbReference type="InterPro" id="IPR005312">
    <property type="entry name" value="DUF1759"/>
</dbReference>
<evidence type="ECO:0000256" key="5">
    <source>
        <dbReference type="ARBA" id="ARBA00022845"/>
    </source>
</evidence>
<reference evidence="7" key="1">
    <citation type="submission" date="2020-04" db="EMBL/GenBank/DDBJ databases">
        <authorList>
            <person name="Alioto T."/>
            <person name="Alioto T."/>
            <person name="Gomez Garrido J."/>
        </authorList>
    </citation>
    <scope>NUCLEOTIDE SEQUENCE</scope>
    <source>
        <strain evidence="7">A484AB</strain>
    </source>
</reference>
<dbReference type="InterPro" id="IPR035979">
    <property type="entry name" value="RBD_domain_sf"/>
</dbReference>
<evidence type="ECO:0000256" key="4">
    <source>
        <dbReference type="ARBA" id="ARBA00022816"/>
    </source>
</evidence>
<dbReference type="SUPFAM" id="SSF54791">
    <property type="entry name" value="Eukaryotic type KH-domain (KH-domain type I)"/>
    <property type="match status" value="2"/>
</dbReference>
<dbReference type="EMBL" id="CACRXK020001864">
    <property type="protein sequence ID" value="CAB3991515.1"/>
    <property type="molecule type" value="Genomic_DNA"/>
</dbReference>
<comment type="caution">
    <text evidence="7">The sequence shown here is derived from an EMBL/GenBank/DDBJ whole genome shotgun (WGS) entry which is preliminary data.</text>
</comment>
<evidence type="ECO:0000256" key="6">
    <source>
        <dbReference type="SAM" id="MobiDB-lite"/>
    </source>
</evidence>
<dbReference type="OrthoDB" id="5955963at2759"/>
<keyword evidence="5" id="KW-0810">Translation regulation</keyword>
<dbReference type="GO" id="GO:0051028">
    <property type="term" value="P:mRNA transport"/>
    <property type="evidence" value="ECO:0007669"/>
    <property type="project" value="UniProtKB-KW"/>
</dbReference>
<feature type="compositionally biased region" description="Basic residues" evidence="6">
    <location>
        <begin position="110"/>
        <end position="122"/>
    </location>
</feature>
<proteinExistence type="inferred from homology"/>
<protein>
    <submittedName>
        <fullName evidence="7">Insulin-like growth factor 2 mRNA-binding 2, partial</fullName>
    </submittedName>
</protein>
<dbReference type="CDD" id="cd00590">
    <property type="entry name" value="RRM_SF"/>
    <property type="match status" value="1"/>
</dbReference>
<dbReference type="InterPro" id="IPR000504">
    <property type="entry name" value="RRM_dom"/>
</dbReference>
<evidence type="ECO:0000313" key="7">
    <source>
        <dbReference type="EMBL" id="CAB3991515.1"/>
    </source>
</evidence>
<dbReference type="Proteomes" id="UP001152795">
    <property type="component" value="Unassembled WGS sequence"/>
</dbReference>
<dbReference type="Pfam" id="PF00076">
    <property type="entry name" value="RRM_1"/>
    <property type="match status" value="1"/>
</dbReference>
<feature type="region of interest" description="Disordered" evidence="6">
    <location>
        <begin position="515"/>
        <end position="563"/>
    </location>
</feature>
<keyword evidence="8" id="KW-1185">Reference proteome</keyword>
<dbReference type="Pfam" id="PF03564">
    <property type="entry name" value="DUF1759"/>
    <property type="match status" value="1"/>
</dbReference>
<dbReference type="SMART" id="SM00360">
    <property type="entry name" value="RRM"/>
    <property type="match status" value="1"/>
</dbReference>
<dbReference type="PANTHER" id="PTHR10288">
    <property type="entry name" value="KH DOMAIN CONTAINING RNA BINDING PROTEIN"/>
    <property type="match status" value="1"/>
</dbReference>
<keyword evidence="4" id="KW-0509">mRNA transport</keyword>
<feature type="region of interest" description="Disordered" evidence="6">
    <location>
        <begin position="605"/>
        <end position="659"/>
    </location>
</feature>
<feature type="compositionally biased region" description="Polar residues" evidence="6">
    <location>
        <begin position="541"/>
        <end position="559"/>
    </location>
</feature>
<dbReference type="GO" id="GO:0003723">
    <property type="term" value="F:RNA binding"/>
    <property type="evidence" value="ECO:0007669"/>
    <property type="project" value="UniProtKB-UniRule"/>
</dbReference>
<evidence type="ECO:0000313" key="8">
    <source>
        <dbReference type="Proteomes" id="UP001152795"/>
    </source>
</evidence>
<dbReference type="Gene3D" id="3.30.70.330">
    <property type="match status" value="1"/>
</dbReference>
<dbReference type="InterPro" id="IPR012677">
    <property type="entry name" value="Nucleotide-bd_a/b_plait_sf"/>
</dbReference>
<evidence type="ECO:0000256" key="2">
    <source>
        <dbReference type="ARBA" id="ARBA00022448"/>
    </source>
</evidence>
<dbReference type="Pfam" id="PF00013">
    <property type="entry name" value="KH_1"/>
    <property type="match status" value="2"/>
</dbReference>
<dbReference type="PROSITE" id="PS50084">
    <property type="entry name" value="KH_TYPE_1"/>
    <property type="match status" value="2"/>
</dbReference>
<keyword evidence="3" id="KW-0677">Repeat</keyword>
<feature type="region of interest" description="Disordered" evidence="6">
    <location>
        <begin position="102"/>
        <end position="127"/>
    </location>
</feature>
<keyword evidence="2" id="KW-0813">Transport</keyword>
<feature type="compositionally biased region" description="Polar residues" evidence="6">
    <location>
        <begin position="623"/>
        <end position="647"/>
    </location>
</feature>
<dbReference type="SMART" id="SM00322">
    <property type="entry name" value="KH"/>
    <property type="match status" value="2"/>
</dbReference>
<name>A0A6S7GIT1_PARCT</name>
<dbReference type="InterPro" id="IPR036612">
    <property type="entry name" value="KH_dom_type_1_sf"/>
</dbReference>
<accession>A0A6S7GIT1</accession>
<organism evidence="7 8">
    <name type="scientific">Paramuricea clavata</name>
    <name type="common">Red gorgonian</name>
    <name type="synonym">Violescent sea-whip</name>
    <dbReference type="NCBI Taxonomy" id="317549"/>
    <lineage>
        <taxon>Eukaryota</taxon>
        <taxon>Metazoa</taxon>
        <taxon>Cnidaria</taxon>
        <taxon>Anthozoa</taxon>
        <taxon>Octocorallia</taxon>
        <taxon>Malacalcyonacea</taxon>
        <taxon>Plexauridae</taxon>
        <taxon>Paramuricea</taxon>
    </lineage>
</organism>
<dbReference type="Gene3D" id="3.30.1370.10">
    <property type="entry name" value="K Homology domain, type 1"/>
    <property type="match status" value="2"/>
</dbReference>
<dbReference type="GO" id="GO:0006417">
    <property type="term" value="P:regulation of translation"/>
    <property type="evidence" value="ECO:0007669"/>
    <property type="project" value="UniProtKB-KW"/>
</dbReference>
<dbReference type="PROSITE" id="PS50102">
    <property type="entry name" value="RRM"/>
    <property type="match status" value="1"/>
</dbReference>
<evidence type="ECO:0000256" key="3">
    <source>
        <dbReference type="ARBA" id="ARBA00022737"/>
    </source>
</evidence>
<dbReference type="SUPFAM" id="SSF54928">
    <property type="entry name" value="RNA-binding domain, RBD"/>
    <property type="match status" value="1"/>
</dbReference>